<proteinExistence type="inferred from homology"/>
<dbReference type="NCBIfam" id="TIGR00544">
    <property type="entry name" value="lgt"/>
    <property type="match status" value="1"/>
</dbReference>
<evidence type="ECO:0000256" key="1">
    <source>
        <dbReference type="ARBA" id="ARBA00007150"/>
    </source>
</evidence>
<keyword evidence="9" id="KW-1185">Reference proteome</keyword>
<keyword evidence="4 7" id="KW-0812">Transmembrane</keyword>
<keyword evidence="6 7" id="KW-0472">Membrane</keyword>
<feature type="transmembrane region" description="Helical" evidence="7">
    <location>
        <begin position="91"/>
        <end position="108"/>
    </location>
</feature>
<dbReference type="AlphaFoldDB" id="A0A0F3NN03"/>
<sequence>MFKKKIFILSVLDLYSCSAPLGLFLGRIANFINGELYGKVTNVGWGIVFPASNDLLPRHPSQLYEAVFEGMLLFCITNFLFHFTTAKNQKGLLCGITVTLYGIFRFIIEFFREPDIQVGYILLNEITMGQLLSVPMIVVGILLLLKSIAKLYQ</sequence>
<keyword evidence="3 8" id="KW-0808">Transferase</keyword>
<feature type="transmembrane region" description="Helical" evidence="7">
    <location>
        <begin position="7"/>
        <end position="29"/>
    </location>
</feature>
<protein>
    <submittedName>
        <fullName evidence="8">Prolipoprotein diacylglyceryl transferase</fullName>
        <ecNumber evidence="8">2.4.99.-</ecNumber>
    </submittedName>
</protein>
<gene>
    <name evidence="8" type="primary">lgt</name>
    <name evidence="8" type="ORF">NLO413_0832</name>
</gene>
<evidence type="ECO:0000256" key="3">
    <source>
        <dbReference type="ARBA" id="ARBA00022679"/>
    </source>
</evidence>
<name>A0A0F3NN03_9RICK</name>
<feature type="transmembrane region" description="Helical" evidence="7">
    <location>
        <begin position="63"/>
        <end position="84"/>
    </location>
</feature>
<keyword evidence="2" id="KW-1003">Cell membrane</keyword>
<dbReference type="EC" id="2.4.99.-" evidence="8"/>
<accession>A0A0F3NN03</accession>
<dbReference type="PANTHER" id="PTHR30589:SF0">
    <property type="entry name" value="PHOSPHATIDYLGLYCEROL--PROLIPOPROTEIN DIACYLGLYCERYL TRANSFERASE"/>
    <property type="match status" value="1"/>
</dbReference>
<dbReference type="PANTHER" id="PTHR30589">
    <property type="entry name" value="PROLIPOPROTEIN DIACYLGLYCERYL TRANSFERASE"/>
    <property type="match status" value="1"/>
</dbReference>
<comment type="similarity">
    <text evidence="1">Belongs to the Lgt family.</text>
</comment>
<feature type="transmembrane region" description="Helical" evidence="7">
    <location>
        <begin position="128"/>
        <end position="145"/>
    </location>
</feature>
<evidence type="ECO:0000256" key="2">
    <source>
        <dbReference type="ARBA" id="ARBA00022475"/>
    </source>
</evidence>
<evidence type="ECO:0000256" key="4">
    <source>
        <dbReference type="ARBA" id="ARBA00022692"/>
    </source>
</evidence>
<evidence type="ECO:0000256" key="7">
    <source>
        <dbReference type="SAM" id="Phobius"/>
    </source>
</evidence>
<dbReference type="PROSITE" id="PS01311">
    <property type="entry name" value="LGT"/>
    <property type="match status" value="1"/>
</dbReference>
<evidence type="ECO:0000313" key="9">
    <source>
        <dbReference type="Proteomes" id="UP000033562"/>
    </source>
</evidence>
<keyword evidence="5 7" id="KW-1133">Transmembrane helix</keyword>
<reference evidence="8 9" key="1">
    <citation type="submission" date="2015-02" db="EMBL/GenBank/DDBJ databases">
        <title>Genome Sequencing of Rickettsiales.</title>
        <authorList>
            <person name="Daugherty S.C."/>
            <person name="Su Q."/>
            <person name="Abolude K."/>
            <person name="Beier-Sexton M."/>
            <person name="Carlyon J.A."/>
            <person name="Carter R."/>
            <person name="Day N.P."/>
            <person name="Dumler S.J."/>
            <person name="Dyachenko V."/>
            <person name="Godinez A."/>
            <person name="Kurtti T.J."/>
            <person name="Lichay M."/>
            <person name="Mullins K.E."/>
            <person name="Ott S."/>
            <person name="Pappas-Brown V."/>
            <person name="Paris D.H."/>
            <person name="Patel P."/>
            <person name="Richards A.L."/>
            <person name="Sadzewicz L."/>
            <person name="Sears K."/>
            <person name="Seidman D."/>
            <person name="Sengamalay N."/>
            <person name="Stenos J."/>
            <person name="Tallon L.J."/>
            <person name="Vincent G."/>
            <person name="Fraser C.M."/>
            <person name="Munderloh U."/>
            <person name="Dunning-Hotopp J.C."/>
        </authorList>
    </citation>
    <scope>NUCLEOTIDE SEQUENCE [LARGE SCALE GENOMIC DNA]</scope>
    <source>
        <strain evidence="8 9">RAC413</strain>
    </source>
</reference>
<dbReference type="PATRIC" id="fig|1359163.3.peg.804"/>
<dbReference type="EMBL" id="LANX01000001">
    <property type="protein sequence ID" value="KJV69440.1"/>
    <property type="molecule type" value="Genomic_DNA"/>
</dbReference>
<dbReference type="GO" id="GO:0042158">
    <property type="term" value="P:lipoprotein biosynthetic process"/>
    <property type="evidence" value="ECO:0007669"/>
    <property type="project" value="InterPro"/>
</dbReference>
<comment type="caution">
    <text evidence="8">The sequence shown here is derived from an EMBL/GenBank/DDBJ whole genome shotgun (WGS) entry which is preliminary data.</text>
</comment>
<dbReference type="GO" id="GO:0005886">
    <property type="term" value="C:plasma membrane"/>
    <property type="evidence" value="ECO:0007669"/>
    <property type="project" value="InterPro"/>
</dbReference>
<evidence type="ECO:0000256" key="5">
    <source>
        <dbReference type="ARBA" id="ARBA00022989"/>
    </source>
</evidence>
<dbReference type="GO" id="GO:0008961">
    <property type="term" value="F:phosphatidylglycerol-prolipoprotein diacylglyceryl transferase activity"/>
    <property type="evidence" value="ECO:0007669"/>
    <property type="project" value="InterPro"/>
</dbReference>
<keyword evidence="8" id="KW-0449">Lipoprotein</keyword>
<dbReference type="InterPro" id="IPR001640">
    <property type="entry name" value="Lgt"/>
</dbReference>
<evidence type="ECO:0000313" key="8">
    <source>
        <dbReference type="EMBL" id="KJV69440.1"/>
    </source>
</evidence>
<dbReference type="STRING" id="1359163.NLO413_0832"/>
<dbReference type="Pfam" id="PF01790">
    <property type="entry name" value="LGT"/>
    <property type="match status" value="1"/>
</dbReference>
<organism evidence="8 9">
    <name type="scientific">Candidatus Neoehrlichia procyonis str. RAC413</name>
    <dbReference type="NCBI Taxonomy" id="1359163"/>
    <lineage>
        <taxon>Bacteria</taxon>
        <taxon>Pseudomonadati</taxon>
        <taxon>Pseudomonadota</taxon>
        <taxon>Alphaproteobacteria</taxon>
        <taxon>Rickettsiales</taxon>
        <taxon>Anaplasmataceae</taxon>
        <taxon>Candidatus Neoehrlichia</taxon>
    </lineage>
</organism>
<keyword evidence="8" id="KW-0328">Glycosyltransferase</keyword>
<dbReference type="Proteomes" id="UP000033562">
    <property type="component" value="Unassembled WGS sequence"/>
</dbReference>
<evidence type="ECO:0000256" key="6">
    <source>
        <dbReference type="ARBA" id="ARBA00023136"/>
    </source>
</evidence>